<evidence type="ECO:0000313" key="6">
    <source>
        <dbReference type="Proteomes" id="UP000234752"/>
    </source>
</evidence>
<dbReference type="PANTHER" id="PTHR36511:SF4">
    <property type="entry name" value="ANTITOXIN MQSA"/>
    <property type="match status" value="1"/>
</dbReference>
<dbReference type="EMBL" id="CP025611">
    <property type="protein sequence ID" value="AUN31777.1"/>
    <property type="molecule type" value="Genomic_DNA"/>
</dbReference>
<keyword evidence="6" id="KW-1185">Reference proteome</keyword>
<evidence type="ECO:0000256" key="2">
    <source>
        <dbReference type="ARBA" id="ARBA00023125"/>
    </source>
</evidence>
<gene>
    <name evidence="5" type="ORF">C0V82_09055</name>
</gene>
<dbReference type="PROSITE" id="PS50943">
    <property type="entry name" value="HTH_CROC1"/>
    <property type="match status" value="1"/>
</dbReference>
<protein>
    <submittedName>
        <fullName evidence="5">Transcriptional regulator</fullName>
    </submittedName>
</protein>
<dbReference type="AlphaFoldDB" id="A0A2K9NFD5"/>
<feature type="domain" description="HTH cro/C1-type" evidence="4">
    <location>
        <begin position="29"/>
        <end position="82"/>
    </location>
</feature>
<evidence type="ECO:0000256" key="3">
    <source>
        <dbReference type="ARBA" id="ARBA00023163"/>
    </source>
</evidence>
<evidence type="ECO:0000259" key="4">
    <source>
        <dbReference type="PROSITE" id="PS50943"/>
    </source>
</evidence>
<dbReference type="Pfam" id="PF01381">
    <property type="entry name" value="HTH_3"/>
    <property type="match status" value="1"/>
</dbReference>
<keyword evidence="3" id="KW-0804">Transcription</keyword>
<dbReference type="SUPFAM" id="SSF47413">
    <property type="entry name" value="lambda repressor-like DNA-binding domains"/>
    <property type="match status" value="1"/>
</dbReference>
<organism evidence="5 6">
    <name type="scientific">Niveispirillum cyanobacteriorum</name>
    <dbReference type="NCBI Taxonomy" id="1612173"/>
    <lineage>
        <taxon>Bacteria</taxon>
        <taxon>Pseudomonadati</taxon>
        <taxon>Pseudomonadota</taxon>
        <taxon>Alphaproteobacteria</taxon>
        <taxon>Rhodospirillales</taxon>
        <taxon>Azospirillaceae</taxon>
        <taxon>Niveispirillum</taxon>
    </lineage>
</organism>
<dbReference type="PANTHER" id="PTHR36511">
    <property type="entry name" value="MERR FAMILY BACTERIAL REGULATORY PROTEIN"/>
    <property type="match status" value="1"/>
</dbReference>
<keyword evidence="2" id="KW-0238">DNA-binding</keyword>
<evidence type="ECO:0000256" key="1">
    <source>
        <dbReference type="ARBA" id="ARBA00023015"/>
    </source>
</evidence>
<dbReference type="SMART" id="SM00530">
    <property type="entry name" value="HTH_XRE"/>
    <property type="match status" value="1"/>
</dbReference>
<dbReference type="InterPro" id="IPR010982">
    <property type="entry name" value="Lambda_DNA-bd_dom_sf"/>
</dbReference>
<proteinExistence type="predicted"/>
<evidence type="ECO:0000313" key="5">
    <source>
        <dbReference type="EMBL" id="AUN31777.1"/>
    </source>
</evidence>
<name>A0A2K9NFD5_9PROT</name>
<keyword evidence="1" id="KW-0805">Transcription regulation</keyword>
<dbReference type="InterPro" id="IPR052359">
    <property type="entry name" value="HTH-type_reg/antitoxin"/>
</dbReference>
<reference evidence="5 6" key="1">
    <citation type="submission" date="2017-12" db="EMBL/GenBank/DDBJ databases">
        <title>Genomes of bacteria within cyanobacterial aggregates.</title>
        <authorList>
            <person name="Cai H."/>
        </authorList>
    </citation>
    <scope>NUCLEOTIDE SEQUENCE [LARGE SCALE GENOMIC DNA]</scope>
    <source>
        <strain evidence="5 6">TH16</strain>
    </source>
</reference>
<dbReference type="CDD" id="cd00093">
    <property type="entry name" value="HTH_XRE"/>
    <property type="match status" value="1"/>
</dbReference>
<dbReference type="InterPro" id="IPR001387">
    <property type="entry name" value="Cro/C1-type_HTH"/>
</dbReference>
<dbReference type="GO" id="GO:0003677">
    <property type="term" value="F:DNA binding"/>
    <property type="evidence" value="ECO:0007669"/>
    <property type="project" value="UniProtKB-KW"/>
</dbReference>
<dbReference type="Proteomes" id="UP000234752">
    <property type="component" value="Chromosome eg_1"/>
</dbReference>
<sequence length="88" mass="9572">MPDRAAAGAALRSLGIEVEWRQAPVAVDVKAIRERLGLTQASFAARFGLELDSVRNWEQGRYSPDPIARTLLKVIEQSPEAVDKAVAA</sequence>
<accession>A0A2K9NFD5</accession>
<dbReference type="KEGG" id="ncb:C0V82_09055"/>
<dbReference type="Gene3D" id="1.10.260.40">
    <property type="entry name" value="lambda repressor-like DNA-binding domains"/>
    <property type="match status" value="1"/>
</dbReference>